<evidence type="ECO:0000313" key="1">
    <source>
        <dbReference type="EMBL" id="OLZ65467.1"/>
    </source>
</evidence>
<dbReference type="EMBL" id="MQUR01000035">
    <property type="protein sequence ID" value="OLZ65467.1"/>
    <property type="molecule type" value="Genomic_DNA"/>
</dbReference>
<protein>
    <submittedName>
        <fullName evidence="1">Uncharacterized protein</fullName>
    </submittedName>
</protein>
<gene>
    <name evidence="1" type="ORF">AVW11_16835</name>
</gene>
<sequence>MRWTGSGDRWEQVGGPAAALYAGGTSMVATDPHDGDVFRFNGTPGSWTQIGGAGAHFALSGTHIYGLTPTRSAVTVWTGSGWNGIGGAAAQIAAGR</sequence>
<dbReference type="RefSeq" id="WP_060180760.1">
    <property type="nucleotide sequence ID" value="NZ_MQUR01000035.1"/>
</dbReference>
<reference evidence="1 2" key="1">
    <citation type="submission" date="2016-01" db="EMBL/GenBank/DDBJ databases">
        <title>Streptomyces amritsarensis strain MTCC 11845 genome sequencing and assembly.</title>
        <authorList>
            <person name="Sharma D."/>
            <person name="Nair G.R."/>
            <person name="Kaur G."/>
            <person name="Manhas R.K."/>
            <person name="Mayilraj S."/>
        </authorList>
    </citation>
    <scope>NUCLEOTIDE SEQUENCE [LARGE SCALE GENOMIC DNA]</scope>
    <source>
        <strain evidence="1 2">MTCC 11845</strain>
    </source>
</reference>
<accession>A0ABX3G1E6</accession>
<proteinExistence type="predicted"/>
<evidence type="ECO:0000313" key="2">
    <source>
        <dbReference type="Proteomes" id="UP000187151"/>
    </source>
</evidence>
<organism evidence="1 2">
    <name type="scientific">Streptomyces amritsarensis</name>
    <dbReference type="NCBI Taxonomy" id="681158"/>
    <lineage>
        <taxon>Bacteria</taxon>
        <taxon>Bacillati</taxon>
        <taxon>Actinomycetota</taxon>
        <taxon>Actinomycetes</taxon>
        <taxon>Kitasatosporales</taxon>
        <taxon>Streptomycetaceae</taxon>
        <taxon>Streptomyces</taxon>
    </lineage>
</organism>
<name>A0ABX3G1E6_9ACTN</name>
<comment type="caution">
    <text evidence="1">The sequence shown here is derived from an EMBL/GenBank/DDBJ whole genome shotgun (WGS) entry which is preliminary data.</text>
</comment>
<keyword evidence="2" id="KW-1185">Reference proteome</keyword>
<dbReference type="Proteomes" id="UP000187151">
    <property type="component" value="Unassembled WGS sequence"/>
</dbReference>